<evidence type="ECO:0008006" key="5">
    <source>
        <dbReference type="Google" id="ProtNLM"/>
    </source>
</evidence>
<name>V6LNZ2_9EUKA</name>
<gene>
    <name evidence="2" type="ORF">SS50377_13476</name>
    <name evidence="3" type="ORF">SS50377_23713</name>
</gene>
<sequence>MFSLPQSCSPGPGAYSPKPKLFNNSPSISMMSRHEKIQSQTSEAKFVDPKSTLLDKKVSFGLRSDQKATNISPGPCEYSPTSPGTKGMGITLKSRTNSVISKQCDVPFYTLPCFADSTKQIYLKGRHVIPQPDKTPGPTEYTVPSQDFNGKRGISLAGRTTTCKADNMVPGPGQYDLKSTLNKTGGKILSQVKYRGGLCLDVLK</sequence>
<dbReference type="Pfam" id="PF07004">
    <property type="entry name" value="SHIPPO-rpt"/>
    <property type="match status" value="3"/>
</dbReference>
<evidence type="ECO:0000256" key="1">
    <source>
        <dbReference type="SAM" id="MobiDB-lite"/>
    </source>
</evidence>
<feature type="region of interest" description="Disordered" evidence="1">
    <location>
        <begin position="1"/>
        <end position="45"/>
    </location>
</feature>
<dbReference type="EMBL" id="KI546074">
    <property type="protein sequence ID" value="EST46392.1"/>
    <property type="molecule type" value="Genomic_DNA"/>
</dbReference>
<dbReference type="EMBL" id="AUWU02000004">
    <property type="protein sequence ID" value="KAH0573778.1"/>
    <property type="molecule type" value="Genomic_DNA"/>
</dbReference>
<reference evidence="2 3" key="1">
    <citation type="journal article" date="2014" name="PLoS Genet.">
        <title>The Genome of Spironucleus salmonicida Highlights a Fish Pathogen Adapted to Fluctuating Environments.</title>
        <authorList>
            <person name="Xu F."/>
            <person name="Jerlstrom-Hultqvist J."/>
            <person name="Einarsson E."/>
            <person name="Astvaldsson A."/>
            <person name="Svard S.G."/>
            <person name="Andersson J.O."/>
        </authorList>
    </citation>
    <scope>NUCLEOTIDE SEQUENCE</scope>
    <source>
        <strain evidence="3">ATCC 50377</strain>
    </source>
</reference>
<dbReference type="OrthoDB" id="429991at2759"/>
<dbReference type="AlphaFoldDB" id="V6LNZ2"/>
<protein>
    <recommendedName>
        <fullName evidence="5">SHIPPO 1-like protein</fullName>
    </recommendedName>
</protein>
<reference evidence="3" key="2">
    <citation type="submission" date="2020-12" db="EMBL/GenBank/DDBJ databases">
        <title>New Spironucleus salmonicida genome in near-complete chromosomes.</title>
        <authorList>
            <person name="Xu F."/>
            <person name="Kurt Z."/>
            <person name="Jimenez-Gonzalez A."/>
            <person name="Astvaldsson A."/>
            <person name="Andersson J.O."/>
            <person name="Svard S.G."/>
        </authorList>
    </citation>
    <scope>NUCLEOTIDE SEQUENCE</scope>
    <source>
        <strain evidence="3">ATCC 50377</strain>
    </source>
</reference>
<dbReference type="VEuPathDB" id="GiardiaDB:SS50377_23713"/>
<dbReference type="PANTHER" id="PTHR21580">
    <property type="entry name" value="SHIPPO-1-RELATED"/>
    <property type="match status" value="1"/>
</dbReference>
<evidence type="ECO:0000313" key="2">
    <source>
        <dbReference type="EMBL" id="EST46392.1"/>
    </source>
</evidence>
<dbReference type="PANTHER" id="PTHR21580:SF28">
    <property type="entry name" value="BOREALIN N-TERMINAL DOMAIN-CONTAINING PROTEIN-RELATED"/>
    <property type="match status" value="1"/>
</dbReference>
<organism evidence="2">
    <name type="scientific">Spironucleus salmonicida</name>
    <dbReference type="NCBI Taxonomy" id="348837"/>
    <lineage>
        <taxon>Eukaryota</taxon>
        <taxon>Metamonada</taxon>
        <taxon>Diplomonadida</taxon>
        <taxon>Hexamitidae</taxon>
        <taxon>Hexamitinae</taxon>
        <taxon>Spironucleus</taxon>
    </lineage>
</organism>
<dbReference type="InterPro" id="IPR051291">
    <property type="entry name" value="CIMAP"/>
</dbReference>
<evidence type="ECO:0000313" key="3">
    <source>
        <dbReference type="EMBL" id="KAH0573778.1"/>
    </source>
</evidence>
<keyword evidence="4" id="KW-1185">Reference proteome</keyword>
<proteinExistence type="predicted"/>
<accession>V6LNZ2</accession>
<dbReference type="InterPro" id="IPR010736">
    <property type="entry name" value="SHIPPO-rpt"/>
</dbReference>
<dbReference type="Proteomes" id="UP000018208">
    <property type="component" value="Unassembled WGS sequence"/>
</dbReference>
<evidence type="ECO:0000313" key="4">
    <source>
        <dbReference type="Proteomes" id="UP000018208"/>
    </source>
</evidence>